<accession>A0A7X5V8G5</accession>
<dbReference type="GO" id="GO:0003677">
    <property type="term" value="F:DNA binding"/>
    <property type="evidence" value="ECO:0007669"/>
    <property type="project" value="UniProtKB-UniRule"/>
</dbReference>
<dbReference type="Pfam" id="PF00486">
    <property type="entry name" value="Trans_reg_C"/>
    <property type="match status" value="1"/>
</dbReference>
<organism evidence="8 9">
    <name type="scientific">Kribbella shirazensis</name>
    <dbReference type="NCBI Taxonomy" id="1105143"/>
    <lineage>
        <taxon>Bacteria</taxon>
        <taxon>Bacillati</taxon>
        <taxon>Actinomycetota</taxon>
        <taxon>Actinomycetes</taxon>
        <taxon>Propionibacteriales</taxon>
        <taxon>Kribbellaceae</taxon>
        <taxon>Kribbella</taxon>
    </lineage>
</organism>
<evidence type="ECO:0000259" key="7">
    <source>
        <dbReference type="PROSITE" id="PS51755"/>
    </source>
</evidence>
<reference evidence="8 9" key="1">
    <citation type="submission" date="2020-03" db="EMBL/GenBank/DDBJ databases">
        <title>Sequencing the genomes of 1000 actinobacteria strains.</title>
        <authorList>
            <person name="Klenk H.-P."/>
        </authorList>
    </citation>
    <scope>NUCLEOTIDE SEQUENCE [LARGE SCALE GENOMIC DNA]</scope>
    <source>
        <strain evidence="8 9">DSM 45490</strain>
    </source>
</reference>
<evidence type="ECO:0000256" key="1">
    <source>
        <dbReference type="ARBA" id="ARBA00005820"/>
    </source>
</evidence>
<keyword evidence="9" id="KW-1185">Reference proteome</keyword>
<dbReference type="Gene3D" id="1.10.10.10">
    <property type="entry name" value="Winged helix-like DNA-binding domain superfamily/Winged helix DNA-binding domain"/>
    <property type="match status" value="1"/>
</dbReference>
<dbReference type="InterPro" id="IPR027417">
    <property type="entry name" value="P-loop_NTPase"/>
</dbReference>
<dbReference type="CDD" id="cd00383">
    <property type="entry name" value="trans_reg_C"/>
    <property type="match status" value="1"/>
</dbReference>
<dbReference type="Pfam" id="PF03704">
    <property type="entry name" value="BTAD"/>
    <property type="match status" value="1"/>
</dbReference>
<dbReference type="InterPro" id="IPR011990">
    <property type="entry name" value="TPR-like_helical_dom_sf"/>
</dbReference>
<dbReference type="InterPro" id="IPR051677">
    <property type="entry name" value="AfsR-DnrI-RedD_regulator"/>
</dbReference>
<dbReference type="SMART" id="SM01043">
    <property type="entry name" value="BTAD"/>
    <property type="match status" value="1"/>
</dbReference>
<keyword evidence="2" id="KW-0805">Transcription regulation</keyword>
<dbReference type="PRINTS" id="PR00364">
    <property type="entry name" value="DISEASERSIST"/>
</dbReference>
<dbReference type="SUPFAM" id="SSF52540">
    <property type="entry name" value="P-loop containing nucleoside triphosphate hydrolases"/>
    <property type="match status" value="1"/>
</dbReference>
<dbReference type="SMART" id="SM00862">
    <property type="entry name" value="Trans_reg_C"/>
    <property type="match status" value="1"/>
</dbReference>
<dbReference type="InterPro" id="IPR019734">
    <property type="entry name" value="TPR_rpt"/>
</dbReference>
<evidence type="ECO:0000256" key="2">
    <source>
        <dbReference type="ARBA" id="ARBA00023015"/>
    </source>
</evidence>
<dbReference type="Pfam" id="PF13424">
    <property type="entry name" value="TPR_12"/>
    <property type="match status" value="1"/>
</dbReference>
<feature type="domain" description="OmpR/PhoB-type" evidence="7">
    <location>
        <begin position="1"/>
        <end position="90"/>
    </location>
</feature>
<evidence type="ECO:0000256" key="6">
    <source>
        <dbReference type="PROSITE-ProRule" id="PRU01091"/>
    </source>
</evidence>
<keyword evidence="3 6" id="KW-0238">DNA-binding</keyword>
<dbReference type="InterPro" id="IPR016032">
    <property type="entry name" value="Sig_transdc_resp-reg_C-effctor"/>
</dbReference>
<dbReference type="Pfam" id="PF13191">
    <property type="entry name" value="AAA_16"/>
    <property type="match status" value="1"/>
</dbReference>
<dbReference type="AlphaFoldDB" id="A0A7X5V8G5"/>
<dbReference type="SUPFAM" id="SSF48452">
    <property type="entry name" value="TPR-like"/>
    <property type="match status" value="2"/>
</dbReference>
<dbReference type="EMBL" id="JAASRO010000001">
    <property type="protein sequence ID" value="NIK55793.1"/>
    <property type="molecule type" value="Genomic_DNA"/>
</dbReference>
<dbReference type="GO" id="GO:0006355">
    <property type="term" value="P:regulation of DNA-templated transcription"/>
    <property type="evidence" value="ECO:0007669"/>
    <property type="project" value="InterPro"/>
</dbReference>
<keyword evidence="4" id="KW-0804">Transcription</keyword>
<dbReference type="SUPFAM" id="SSF46894">
    <property type="entry name" value="C-terminal effector domain of the bipartite response regulators"/>
    <property type="match status" value="1"/>
</dbReference>
<dbReference type="GO" id="GO:0043531">
    <property type="term" value="F:ADP binding"/>
    <property type="evidence" value="ECO:0007669"/>
    <property type="project" value="InterPro"/>
</dbReference>
<dbReference type="Pfam" id="PF13432">
    <property type="entry name" value="TPR_16"/>
    <property type="match status" value="1"/>
</dbReference>
<feature type="DNA-binding region" description="OmpR/PhoB-type" evidence="6">
    <location>
        <begin position="1"/>
        <end position="90"/>
    </location>
</feature>
<feature type="repeat" description="TPR" evidence="5">
    <location>
        <begin position="813"/>
        <end position="846"/>
    </location>
</feature>
<evidence type="ECO:0000313" key="8">
    <source>
        <dbReference type="EMBL" id="NIK55793.1"/>
    </source>
</evidence>
<dbReference type="PANTHER" id="PTHR35807">
    <property type="entry name" value="TRANSCRIPTIONAL REGULATOR REDD-RELATED"/>
    <property type="match status" value="1"/>
</dbReference>
<dbReference type="PANTHER" id="PTHR35807:SF1">
    <property type="entry name" value="TRANSCRIPTIONAL REGULATOR REDD"/>
    <property type="match status" value="1"/>
</dbReference>
<dbReference type="InterPro" id="IPR005158">
    <property type="entry name" value="BTAD"/>
</dbReference>
<dbReference type="GO" id="GO:0000160">
    <property type="term" value="P:phosphorelay signal transduction system"/>
    <property type="evidence" value="ECO:0007669"/>
    <property type="project" value="InterPro"/>
</dbReference>
<gene>
    <name evidence="8" type="ORF">BJY22_001510</name>
</gene>
<sequence>MRYDVLGALRIRDDHGEPIELSSAKQRLVLALLLYRRGQPLSADRLLDLLWDGEPPRTARTNLQVYVHRLRQALGEGRIQHGPDGYRLIAEPGEIDAVLFEEHAAGGRHREALDLWYGDAYAGFADVDVLRDEASRLAELRLLSYEERVESDLELGQHAALVAELQQLVGQHPLRERLRGQLMLALYRCGRTAEAAEVYRTGRAALVEELGLEPGPELRRLEQAILSGDPSLELTPVVPAQLPAAARWFTGREEQLARITALLTERPVDGSVPIVAIDGPGGLGKSALAVHAAHRVAGAFPDAQLYVNLRAATPGAEPLTPGEVLARFLRALGRPDAPHEPEEAAAAFRSLTAGRRVLVVLDDAQDAAHVRPLLPGSPGPAVLVTSRTALAAVDGASAEHLDVLAEPDALELLTRMAGPERVRDQRADAIRIVQLCGGLPLAVRIAGARLMARPGWRLSALAARLSDNRARLDELEHADLAVRASFAVGHAMLPDDDARLLELIGWVGLPDFTVPVAAAMAGRPEGVVRRCLDRLAEAQLVQEENERYSVHDLIGLFAREQAGERLTDADRAEAVRRVLHWYIGTARSGVRVISPYADHRWRFGTTDLLCAGLEIHDADEAIRWIDAEHRNLETVVSQALSNGAEEASAVAALAAAASQLFVQSERIEAAEQLNATLLSQATEASVHEPAVVAQALIDLGIACQLMNRIALGVEYLDRGAAAWEELDDRLGLASALNSLGAGLIMHADFDRARGVLIRAVELHRDLGHADGENRALTNLGALAFQQGRYDEALAAFERRVEVGVAGGNLTGFGIALENLATTWQRLGDHRRALAAFERALEVHREAASRQGTVTALWGCGESLHALGDHAAARSQWTEATDLLVQLHRLTAAEAVELLAAEVPRNPYLPPAE</sequence>
<dbReference type="RefSeq" id="WP_167204723.1">
    <property type="nucleotide sequence ID" value="NZ_JAASRO010000001.1"/>
</dbReference>
<keyword evidence="5" id="KW-0802">TPR repeat</keyword>
<name>A0A7X5V8G5_9ACTN</name>
<evidence type="ECO:0000313" key="9">
    <source>
        <dbReference type="Proteomes" id="UP000555407"/>
    </source>
</evidence>
<evidence type="ECO:0000256" key="3">
    <source>
        <dbReference type="ARBA" id="ARBA00023125"/>
    </source>
</evidence>
<feature type="repeat" description="TPR" evidence="5">
    <location>
        <begin position="773"/>
        <end position="806"/>
    </location>
</feature>
<dbReference type="Proteomes" id="UP000555407">
    <property type="component" value="Unassembled WGS sequence"/>
</dbReference>
<dbReference type="Gene3D" id="1.25.40.10">
    <property type="entry name" value="Tetratricopeptide repeat domain"/>
    <property type="match status" value="2"/>
</dbReference>
<dbReference type="SMART" id="SM00028">
    <property type="entry name" value="TPR"/>
    <property type="match status" value="5"/>
</dbReference>
<comment type="caution">
    <text evidence="8">The sequence shown here is derived from an EMBL/GenBank/DDBJ whole genome shotgun (WGS) entry which is preliminary data.</text>
</comment>
<dbReference type="InterPro" id="IPR001867">
    <property type="entry name" value="OmpR/PhoB-type_DNA-bd"/>
</dbReference>
<dbReference type="PROSITE" id="PS50005">
    <property type="entry name" value="TPR"/>
    <property type="match status" value="2"/>
</dbReference>
<dbReference type="CDD" id="cd15831">
    <property type="entry name" value="BTAD"/>
    <property type="match status" value="1"/>
</dbReference>
<dbReference type="InterPro" id="IPR036388">
    <property type="entry name" value="WH-like_DNA-bd_sf"/>
</dbReference>
<proteinExistence type="inferred from homology"/>
<dbReference type="InterPro" id="IPR041664">
    <property type="entry name" value="AAA_16"/>
</dbReference>
<comment type="similarity">
    <text evidence="1">Belongs to the AfsR/DnrI/RedD regulatory family.</text>
</comment>
<evidence type="ECO:0000256" key="5">
    <source>
        <dbReference type="PROSITE-ProRule" id="PRU00339"/>
    </source>
</evidence>
<protein>
    <submittedName>
        <fullName evidence="8">DNA-binding SARP family transcriptional activator/Tfp pilus assembly protein PilF</fullName>
    </submittedName>
</protein>
<evidence type="ECO:0000256" key="4">
    <source>
        <dbReference type="ARBA" id="ARBA00023163"/>
    </source>
</evidence>
<dbReference type="PROSITE" id="PS51755">
    <property type="entry name" value="OMPR_PHOB"/>
    <property type="match status" value="1"/>
</dbReference>